<name>A0A2T1LUK8_9CHRO</name>
<dbReference type="Gene3D" id="2.40.50.180">
    <property type="entry name" value="CheA-289, Domain 4"/>
    <property type="match status" value="1"/>
</dbReference>
<dbReference type="Pfam" id="PF01584">
    <property type="entry name" value="CheW"/>
    <property type="match status" value="1"/>
</dbReference>
<feature type="domain" description="CheW-like" evidence="1">
    <location>
        <begin position="24"/>
        <end position="166"/>
    </location>
</feature>
<dbReference type="SMART" id="SM00260">
    <property type="entry name" value="CheW"/>
    <property type="match status" value="1"/>
</dbReference>
<dbReference type="GO" id="GO:0006935">
    <property type="term" value="P:chemotaxis"/>
    <property type="evidence" value="ECO:0007669"/>
    <property type="project" value="InterPro"/>
</dbReference>
<dbReference type="InterPro" id="IPR002545">
    <property type="entry name" value="CheW-lke_dom"/>
</dbReference>
<evidence type="ECO:0000313" key="3">
    <source>
        <dbReference type="Proteomes" id="UP000239001"/>
    </source>
</evidence>
<comment type="caution">
    <text evidence="2">The sequence shown here is derived from an EMBL/GenBank/DDBJ whole genome shotgun (WGS) entry which is preliminary data.</text>
</comment>
<dbReference type="GO" id="GO:0007165">
    <property type="term" value="P:signal transduction"/>
    <property type="evidence" value="ECO:0007669"/>
    <property type="project" value="InterPro"/>
</dbReference>
<proteinExistence type="predicted"/>
<dbReference type="RefSeq" id="WP_106458108.1">
    <property type="nucleotide sequence ID" value="NZ_PXOH01000021.1"/>
</dbReference>
<reference evidence="2 3" key="1">
    <citation type="submission" date="2018-03" db="EMBL/GenBank/DDBJ databases">
        <title>The ancient ancestry and fast evolution of plastids.</title>
        <authorList>
            <person name="Moore K.R."/>
            <person name="Magnabosco C."/>
            <person name="Momper L."/>
            <person name="Gold D.A."/>
            <person name="Bosak T."/>
            <person name="Fournier G.P."/>
        </authorList>
    </citation>
    <scope>NUCLEOTIDE SEQUENCE [LARGE SCALE GENOMIC DNA]</scope>
    <source>
        <strain evidence="2 3">CCALA 016</strain>
    </source>
</reference>
<evidence type="ECO:0000313" key="2">
    <source>
        <dbReference type="EMBL" id="PSF35248.1"/>
    </source>
</evidence>
<dbReference type="SUPFAM" id="SSF50341">
    <property type="entry name" value="CheW-like"/>
    <property type="match status" value="1"/>
</dbReference>
<organism evidence="2 3">
    <name type="scientific">Aphanothece hegewaldii CCALA 016</name>
    <dbReference type="NCBI Taxonomy" id="2107694"/>
    <lineage>
        <taxon>Bacteria</taxon>
        <taxon>Bacillati</taxon>
        <taxon>Cyanobacteriota</taxon>
        <taxon>Cyanophyceae</taxon>
        <taxon>Oscillatoriophycideae</taxon>
        <taxon>Chroococcales</taxon>
        <taxon>Aphanothecaceae</taxon>
        <taxon>Aphanothece</taxon>
    </lineage>
</organism>
<dbReference type="InterPro" id="IPR036061">
    <property type="entry name" value="CheW-like_dom_sf"/>
</dbReference>
<dbReference type="EMBL" id="PXOH01000021">
    <property type="protein sequence ID" value="PSF35248.1"/>
    <property type="molecule type" value="Genomic_DNA"/>
</dbReference>
<dbReference type="Proteomes" id="UP000239001">
    <property type="component" value="Unassembled WGS sequence"/>
</dbReference>
<reference evidence="2 3" key="2">
    <citation type="submission" date="2018-03" db="EMBL/GenBank/DDBJ databases">
        <authorList>
            <person name="Keele B.F."/>
        </authorList>
    </citation>
    <scope>NUCLEOTIDE SEQUENCE [LARGE SCALE GENOMIC DNA]</scope>
    <source>
        <strain evidence="2 3">CCALA 016</strain>
    </source>
</reference>
<dbReference type="Gene3D" id="2.30.30.40">
    <property type="entry name" value="SH3 Domains"/>
    <property type="match status" value="1"/>
</dbReference>
<keyword evidence="3" id="KW-1185">Reference proteome</keyword>
<evidence type="ECO:0000259" key="1">
    <source>
        <dbReference type="SMART" id="SM00260"/>
    </source>
</evidence>
<sequence length="169" mass="18553">MDTFTTNESSEISNINFIASKSPKSLSKFLLFQVGKLSLALSVDLIQKVINYTPVFGSGLGAFGVAHIGDQEITVIDLHQQFFKISQTMNPGQKGYLILVSSTMGETFALWVAQTPTLIDVALSQIRVLPDSYRRSDTLGAASHVMLISHETETMTVFILDVNRLVGNR</sequence>
<gene>
    <name evidence="2" type="ORF">C7H19_16950</name>
</gene>
<accession>A0A2T1LUK8</accession>
<dbReference type="OrthoDB" id="572144at2"/>
<protein>
    <submittedName>
        <fullName evidence="2">Chemotaxis protein CheW</fullName>
    </submittedName>
</protein>
<dbReference type="AlphaFoldDB" id="A0A2T1LUK8"/>